<feature type="compositionally biased region" description="Low complexity" evidence="5">
    <location>
        <begin position="989"/>
        <end position="1000"/>
    </location>
</feature>
<dbReference type="GeneID" id="19461174"/>
<dbReference type="Gene3D" id="1.20.58.340">
    <property type="entry name" value="Magnesium transport protein CorA, transmembrane region"/>
    <property type="match status" value="1"/>
</dbReference>
<evidence type="ECO:0000256" key="3">
    <source>
        <dbReference type="ARBA" id="ARBA00022989"/>
    </source>
</evidence>
<dbReference type="EMBL" id="KE145371">
    <property type="protein sequence ID" value="EPE26204.1"/>
    <property type="molecule type" value="Genomic_DNA"/>
</dbReference>
<keyword evidence="2 6" id="KW-0812">Transmembrane</keyword>
<dbReference type="PANTHER" id="PTHR47685:SF1">
    <property type="entry name" value="MAGNESIUM TRANSPORT PROTEIN CORA"/>
    <property type="match status" value="1"/>
</dbReference>
<evidence type="ECO:0000256" key="1">
    <source>
        <dbReference type="ARBA" id="ARBA00004141"/>
    </source>
</evidence>
<organism evidence="7 8">
    <name type="scientific">Glarea lozoyensis (strain ATCC 20868 / MF5171)</name>
    <dbReference type="NCBI Taxonomy" id="1116229"/>
    <lineage>
        <taxon>Eukaryota</taxon>
        <taxon>Fungi</taxon>
        <taxon>Dikarya</taxon>
        <taxon>Ascomycota</taxon>
        <taxon>Pezizomycotina</taxon>
        <taxon>Leotiomycetes</taxon>
        <taxon>Helotiales</taxon>
        <taxon>Helotiaceae</taxon>
        <taxon>Glarea</taxon>
    </lineage>
</organism>
<comment type="subcellular location">
    <subcellularLocation>
        <location evidence="1">Membrane</location>
        <topology evidence="1">Multi-pass membrane protein</topology>
    </subcellularLocation>
</comment>
<dbReference type="AlphaFoldDB" id="S3CLY0"/>
<dbReference type="InterPro" id="IPR045863">
    <property type="entry name" value="CorA_TM1_TM2"/>
</dbReference>
<feature type="transmembrane region" description="Helical" evidence="6">
    <location>
        <begin position="894"/>
        <end position="912"/>
    </location>
</feature>
<dbReference type="GO" id="GO:0016020">
    <property type="term" value="C:membrane"/>
    <property type="evidence" value="ECO:0007669"/>
    <property type="project" value="UniProtKB-SubCell"/>
</dbReference>
<dbReference type="PANTHER" id="PTHR47685">
    <property type="entry name" value="MAGNESIUM TRANSPORT PROTEIN CORA"/>
    <property type="match status" value="1"/>
</dbReference>
<dbReference type="STRING" id="1116229.S3CLY0"/>
<dbReference type="RefSeq" id="XP_008087523.1">
    <property type="nucleotide sequence ID" value="XM_008089332.1"/>
</dbReference>
<feature type="compositionally biased region" description="Basic and acidic residues" evidence="5">
    <location>
        <begin position="155"/>
        <end position="164"/>
    </location>
</feature>
<feature type="region of interest" description="Disordered" evidence="5">
    <location>
        <begin position="962"/>
        <end position="1003"/>
    </location>
</feature>
<dbReference type="GO" id="GO:0046873">
    <property type="term" value="F:metal ion transmembrane transporter activity"/>
    <property type="evidence" value="ECO:0007669"/>
    <property type="project" value="InterPro"/>
</dbReference>
<evidence type="ECO:0000256" key="2">
    <source>
        <dbReference type="ARBA" id="ARBA00022692"/>
    </source>
</evidence>
<dbReference type="InterPro" id="IPR002523">
    <property type="entry name" value="MgTranspt_CorA/ZnTranspt_ZntB"/>
</dbReference>
<keyword evidence="3 6" id="KW-1133">Transmembrane helix</keyword>
<keyword evidence="4 6" id="KW-0472">Membrane</keyword>
<dbReference type="InterPro" id="IPR050829">
    <property type="entry name" value="CorA_MIT"/>
</dbReference>
<evidence type="ECO:0000256" key="6">
    <source>
        <dbReference type="SAM" id="Phobius"/>
    </source>
</evidence>
<dbReference type="HOGENOM" id="CLU_006096_0_0_1"/>
<dbReference type="Pfam" id="PF01544">
    <property type="entry name" value="CorA"/>
    <property type="match status" value="1"/>
</dbReference>
<keyword evidence="8" id="KW-1185">Reference proteome</keyword>
<sequence length="1015" mass="117575">MSQEFFPGGRSSPAKLPPQDFRQDKIPTQLQDDALVKFFRYRYSERDDLRKSMKRKDYERLTREEKRIEDLRDVFFETHENFDLVNEYERLRVAWKNDAISKSQTEDYNTIHKKVASMKKIAAARRPDRIQLELNILDKVKKWEKMPPARVRKVPPTEEPKVDEPVAQETKRRFHLKFGHKKSSISVAHPAKANSIKSEYVESDNDDEKNSARGRSSDSYGISVSRITLEKKTENSSSYTGYKIDRFPLNDVLYEDPDEKKEIRDRNPLRRLDPALNPGTIRYFHFPSNNMHWIEEAIARYYGEKSGGEFNYRKHPEYREQSSDILCREYWSSLQHGGKYDPIHARHMRAQCSLIVPPPRLDRASSTTTRSSQSNKNFVLFMPYLHWETHQRRKKMAEVTREISLKHEKKQAHKTESRTDEFKRFVEDQLMVARRMTDCLPDKITPSKKNEQPVQKPKLLGQYLMQISKLYEAMDIEPDVRMLRDHLHENPPLHSRRTLDQSYYWKLANTDKRDEDQVVYRATKQGKNIARTTRVIMVDQLWLYILDENTIISSFPRRWGRNKPDYSGVHKGIRSILDHLREGQIQSVYDLGLLIVNQCSTVFFDRTKPVDERPELLDIFSNALSDISGMKTIAFETFWRHLDKLSEADRKFQNLEDVARKYLNINPEGKLLKEVHDIIEELRMMMRIYAQQQTVVQDFKEHLTTLHEQERKRSLKMQADDTQLNVLVEIKNLLGNNFKGAGDFSSHSKSSSGSKSSFFPDDEPLFSPTYRPNPPVQSAITENTILHAKRVADNIALRKTELQELEGSTVSIYEQLKDLLSLKQQQASIIEAKHALKRADESVVQGRSVMLFTIVTIIFLPLSFMSSVFGMNASDFDAADGNGNKMTLQHQFKLLFPISFGVILFSVFFAFSGRARSMIYFAISVTWAAFSKYTHLRPLLEKIPKSDDVWALQKSTTQKLYKRGDGRSQATEKLGGGVTSGAKTSAVRSGSSNSSSDGDSTGCFDAFKGWNDNKV</sequence>
<feature type="transmembrane region" description="Helical" evidence="6">
    <location>
        <begin position="849"/>
        <end position="873"/>
    </location>
</feature>
<dbReference type="OMA" id="PIHARHM"/>
<feature type="region of interest" description="Disordered" evidence="5">
    <location>
        <begin position="181"/>
        <end position="219"/>
    </location>
</feature>
<evidence type="ECO:0000256" key="5">
    <source>
        <dbReference type="SAM" id="MobiDB-lite"/>
    </source>
</evidence>
<name>S3CLY0_GLAL2</name>
<reference evidence="7 8" key="1">
    <citation type="journal article" date="2013" name="BMC Genomics">
        <title>Genomics-driven discovery of the pneumocandin biosynthetic gene cluster in the fungus Glarea lozoyensis.</title>
        <authorList>
            <person name="Chen L."/>
            <person name="Yue Q."/>
            <person name="Zhang X."/>
            <person name="Xiang M."/>
            <person name="Wang C."/>
            <person name="Li S."/>
            <person name="Che Y."/>
            <person name="Ortiz-Lopez F.J."/>
            <person name="Bills G.F."/>
            <person name="Liu X."/>
            <person name="An Z."/>
        </authorList>
    </citation>
    <scope>NUCLEOTIDE SEQUENCE [LARGE SCALE GENOMIC DNA]</scope>
    <source>
        <strain evidence="8">ATCC 20868 / MF5171</strain>
    </source>
</reference>
<protein>
    <submittedName>
        <fullName evidence="7">Magnesium transport protein CorA, transmembrane region</fullName>
    </submittedName>
</protein>
<gene>
    <name evidence="7" type="ORF">GLAREA_02116</name>
</gene>
<feature type="region of interest" description="Disordered" evidence="5">
    <location>
        <begin position="1"/>
        <end position="26"/>
    </location>
</feature>
<evidence type="ECO:0000256" key="4">
    <source>
        <dbReference type="ARBA" id="ARBA00023136"/>
    </source>
</evidence>
<dbReference type="SUPFAM" id="SSF144083">
    <property type="entry name" value="Magnesium transport protein CorA, transmembrane region"/>
    <property type="match status" value="1"/>
</dbReference>
<dbReference type="KEGG" id="glz:GLAREA_02116"/>
<dbReference type="eggNOG" id="KOG4177">
    <property type="taxonomic scope" value="Eukaryota"/>
</dbReference>
<proteinExistence type="predicted"/>
<accession>S3CLY0</accession>
<dbReference type="Proteomes" id="UP000016922">
    <property type="component" value="Unassembled WGS sequence"/>
</dbReference>
<evidence type="ECO:0000313" key="7">
    <source>
        <dbReference type="EMBL" id="EPE26204.1"/>
    </source>
</evidence>
<dbReference type="OrthoDB" id="341259at2759"/>
<evidence type="ECO:0000313" key="8">
    <source>
        <dbReference type="Proteomes" id="UP000016922"/>
    </source>
</evidence>
<feature type="region of interest" description="Disordered" evidence="5">
    <location>
        <begin position="149"/>
        <end position="168"/>
    </location>
</feature>